<comment type="caution">
    <text evidence="2">The sequence shown here is derived from an EMBL/GenBank/DDBJ whole genome shotgun (WGS) entry which is preliminary data.</text>
</comment>
<dbReference type="InterPro" id="IPR015655">
    <property type="entry name" value="PP2C"/>
</dbReference>
<proteinExistence type="predicted"/>
<dbReference type="PANTHER" id="PTHR13832">
    <property type="entry name" value="PROTEIN PHOSPHATASE 2C"/>
    <property type="match status" value="1"/>
</dbReference>
<dbReference type="EMBL" id="SMAB01000001">
    <property type="protein sequence ID" value="TCS84357.1"/>
    <property type="molecule type" value="Genomic_DNA"/>
</dbReference>
<gene>
    <name evidence="2" type="ORF">EDD72_10118</name>
</gene>
<dbReference type="InterPro" id="IPR001932">
    <property type="entry name" value="PPM-type_phosphatase-like_dom"/>
</dbReference>
<protein>
    <submittedName>
        <fullName evidence="2">Protein phosphatase</fullName>
    </submittedName>
</protein>
<dbReference type="InterPro" id="IPR036457">
    <property type="entry name" value="PPM-type-like_dom_sf"/>
</dbReference>
<organism evidence="2 3">
    <name type="scientific">Tepidibacillus fermentans</name>
    <dbReference type="NCBI Taxonomy" id="1281767"/>
    <lineage>
        <taxon>Bacteria</taxon>
        <taxon>Bacillati</taxon>
        <taxon>Bacillota</taxon>
        <taxon>Bacilli</taxon>
        <taxon>Bacillales</taxon>
        <taxon>Bacillaceae</taxon>
        <taxon>Tepidibacillus</taxon>
    </lineage>
</organism>
<dbReference type="Gene3D" id="3.60.40.10">
    <property type="entry name" value="PPM-type phosphatase domain"/>
    <property type="match status" value="1"/>
</dbReference>
<feature type="domain" description="PPM-type phosphatase" evidence="1">
    <location>
        <begin position="24"/>
        <end position="267"/>
    </location>
</feature>
<accession>A0A4R3KKV2</accession>
<dbReference type="SMART" id="SM00331">
    <property type="entry name" value="PP2C_SIG"/>
    <property type="match status" value="1"/>
</dbReference>
<dbReference type="PANTHER" id="PTHR13832:SF860">
    <property type="entry name" value="PROTEIN PHOSPHATASE PHPP"/>
    <property type="match status" value="1"/>
</dbReference>
<dbReference type="Proteomes" id="UP000295788">
    <property type="component" value="Unassembled WGS sequence"/>
</dbReference>
<dbReference type="NCBIfam" id="NF033484">
    <property type="entry name" value="Stp1_PP2C_phos"/>
    <property type="match status" value="1"/>
</dbReference>
<dbReference type="AlphaFoldDB" id="A0A4R3KKV2"/>
<dbReference type="SMART" id="SM00332">
    <property type="entry name" value="PP2Cc"/>
    <property type="match status" value="1"/>
</dbReference>
<dbReference type="SUPFAM" id="SSF81606">
    <property type="entry name" value="PP2C-like"/>
    <property type="match status" value="1"/>
</dbReference>
<name>A0A4R3KKV2_9BACI</name>
<dbReference type="Pfam" id="PF13672">
    <property type="entry name" value="PP2C_2"/>
    <property type="match status" value="1"/>
</dbReference>
<evidence type="ECO:0000313" key="3">
    <source>
        <dbReference type="Proteomes" id="UP000295788"/>
    </source>
</evidence>
<dbReference type="CDD" id="cd00143">
    <property type="entry name" value="PP2Cc"/>
    <property type="match status" value="1"/>
</dbReference>
<evidence type="ECO:0000313" key="2">
    <source>
        <dbReference type="EMBL" id="TCS84357.1"/>
    </source>
</evidence>
<evidence type="ECO:0000259" key="1">
    <source>
        <dbReference type="PROSITE" id="PS51746"/>
    </source>
</evidence>
<keyword evidence="3" id="KW-1185">Reference proteome</keyword>
<sequence length="268" mass="29777">MWPATCKTYGSRISVINVGVRNLLTALGSDVGKVREINEDHVYLSEQYPNGSYIAILADGMGGHLAGEIASKTAVEIIYQELHPFVANARNINELKYVLEEAIEKANSVVYQKSMKDERYRGMGTTIVAAIVNEDEILLGHIGDSRAYLIDSEKIQQLTSDHSLVNELLKSGQISEKDAINHPRKNILTRALGTDEYVKVDMNLLPWKKGQTLLLCSDGLTNEVSDQKIFELVNLTPENPNHVVERLIFQANQAEGKDNISVILIHHG</sequence>
<reference evidence="2 3" key="1">
    <citation type="submission" date="2019-03" db="EMBL/GenBank/DDBJ databases">
        <title>Genomic Encyclopedia of Type Strains, Phase IV (KMG-IV): sequencing the most valuable type-strain genomes for metagenomic binning, comparative biology and taxonomic classification.</title>
        <authorList>
            <person name="Goeker M."/>
        </authorList>
    </citation>
    <scope>NUCLEOTIDE SEQUENCE [LARGE SCALE GENOMIC DNA]</scope>
    <source>
        <strain evidence="2 3">DSM 23802</strain>
    </source>
</reference>
<dbReference type="PROSITE" id="PS51746">
    <property type="entry name" value="PPM_2"/>
    <property type="match status" value="1"/>
</dbReference>
<dbReference type="GO" id="GO:0004722">
    <property type="term" value="F:protein serine/threonine phosphatase activity"/>
    <property type="evidence" value="ECO:0007669"/>
    <property type="project" value="InterPro"/>
</dbReference>